<dbReference type="Proteomes" id="UP000005090">
    <property type="component" value="Chromosome"/>
</dbReference>
<evidence type="ECO:0000256" key="5">
    <source>
        <dbReference type="ARBA" id="ARBA00023172"/>
    </source>
</evidence>
<feature type="domain" description="Transposase InsH N-terminal" evidence="7">
    <location>
        <begin position="18"/>
        <end position="114"/>
    </location>
</feature>
<evidence type="ECO:0000256" key="3">
    <source>
        <dbReference type="ARBA" id="ARBA00022578"/>
    </source>
</evidence>
<evidence type="ECO:0000256" key="4">
    <source>
        <dbReference type="ARBA" id="ARBA00023125"/>
    </source>
</evidence>
<sequence length="320" mass="37042">MNTPTQSSFAKLEYSSKKRQTRREKFLSEMEPVVPWALLLAQLEAHYPQSGRRGRQPMALNRMLRIYCMQQWFSYSDRQMEDARYEIDSIRRFAGFGSVTEALPDETTILNFRHWLEKHKLTEVLLATINHYLKERGLLVSKGTMVDATIIHAPSSTKNQAQQRDPDMHQTKKGHQWYFGMKIHVGADVKSGAVHRVTVTAANTADIVELPKLLREDDQAIFADAGYTSDDYKKGSHYLGLNWCVNDKRKPGKNLSNRQRKRNRQYASVRARVEHIFRIIKCQFGFRKTRYRGLKKNTAQVNGLVGLANLYLLHRQLMAA</sequence>
<dbReference type="Pfam" id="PF01609">
    <property type="entry name" value="DDE_Tnp_1"/>
    <property type="match status" value="1"/>
</dbReference>
<dbReference type="InterPro" id="IPR047959">
    <property type="entry name" value="Transpos_IS5"/>
</dbReference>
<keyword evidence="9" id="KW-1185">Reference proteome</keyword>
<evidence type="ECO:0000259" key="7">
    <source>
        <dbReference type="Pfam" id="PF05598"/>
    </source>
</evidence>
<evidence type="ECO:0000313" key="9">
    <source>
        <dbReference type="Proteomes" id="UP000005090"/>
    </source>
</evidence>
<feature type="domain" description="Transposase IS4-like" evidence="6">
    <location>
        <begin position="143"/>
        <end position="310"/>
    </location>
</feature>
<keyword evidence="3" id="KW-0815">Transposition</keyword>
<comment type="function">
    <text evidence="1">Involved in the transposition of the insertion sequence IS5.</text>
</comment>
<dbReference type="AlphaFoldDB" id="H8GJF3"/>
<evidence type="ECO:0000259" key="6">
    <source>
        <dbReference type="Pfam" id="PF01609"/>
    </source>
</evidence>
<dbReference type="GO" id="GO:0004803">
    <property type="term" value="F:transposase activity"/>
    <property type="evidence" value="ECO:0007669"/>
    <property type="project" value="InterPro"/>
</dbReference>
<dbReference type="Pfam" id="PF05598">
    <property type="entry name" value="DUF772"/>
    <property type="match status" value="1"/>
</dbReference>
<comment type="similarity">
    <text evidence="2">Belongs to the transposase 11 family.</text>
</comment>
<dbReference type="PANTHER" id="PTHR35604">
    <property type="entry name" value="TRANSPOSASE INSH FOR INSERTION SEQUENCE ELEMENT IS5A-RELATED"/>
    <property type="match status" value="1"/>
</dbReference>
<dbReference type="PANTHER" id="PTHR35604:SF2">
    <property type="entry name" value="TRANSPOSASE INSH FOR INSERTION SEQUENCE ELEMENT IS5A-RELATED"/>
    <property type="match status" value="1"/>
</dbReference>
<name>H8GJF3_METAL</name>
<evidence type="ECO:0000256" key="1">
    <source>
        <dbReference type="ARBA" id="ARBA00003544"/>
    </source>
</evidence>
<dbReference type="RefSeq" id="WP_005370803.1">
    <property type="nucleotide sequence ID" value="NZ_CM001475.1"/>
</dbReference>
<accession>H8GJF3</accession>
<dbReference type="GO" id="GO:0003677">
    <property type="term" value="F:DNA binding"/>
    <property type="evidence" value="ECO:0007669"/>
    <property type="project" value="UniProtKB-KW"/>
</dbReference>
<reference evidence="8 9" key="1">
    <citation type="journal article" date="2013" name="Genome Announc.">
        <title>Genome Sequence of the Obligate Gammaproteobacterial Methanotroph Methylomicrobium album Strain BG8.</title>
        <authorList>
            <person name="Kits K.D."/>
            <person name="Kalyuzhnaya M.G."/>
            <person name="Klotz M.G."/>
            <person name="Jetten M.S."/>
            <person name="Op den Camp H.J."/>
            <person name="Vuilleumier S."/>
            <person name="Bringel F."/>
            <person name="Dispirito A.A."/>
            <person name="Murrell J.C."/>
            <person name="Bruce D."/>
            <person name="Cheng J.F."/>
            <person name="Copeland A."/>
            <person name="Goodwin L."/>
            <person name="Hauser L."/>
            <person name="Lajus A."/>
            <person name="Land M.L."/>
            <person name="Lapidus A."/>
            <person name="Lucas S."/>
            <person name="Medigue C."/>
            <person name="Pitluck S."/>
            <person name="Woyke T."/>
            <person name="Zeytun A."/>
            <person name="Stein L.Y."/>
        </authorList>
    </citation>
    <scope>NUCLEOTIDE SEQUENCE [LARGE SCALE GENOMIC DNA]</scope>
    <source>
        <strain evidence="8 9">BG8</strain>
    </source>
</reference>
<gene>
    <name evidence="8" type="ORF">Metal_1349</name>
</gene>
<evidence type="ECO:0000256" key="2">
    <source>
        <dbReference type="ARBA" id="ARBA00010075"/>
    </source>
</evidence>
<dbReference type="InterPro" id="IPR002559">
    <property type="entry name" value="Transposase_11"/>
</dbReference>
<keyword evidence="4" id="KW-0238">DNA-binding</keyword>
<keyword evidence="5" id="KW-0233">DNA recombination</keyword>
<dbReference type="HOGENOM" id="CLU_049873_1_2_6"/>
<evidence type="ECO:0000313" key="8">
    <source>
        <dbReference type="EMBL" id="EIC29143.1"/>
    </source>
</evidence>
<dbReference type="NCBIfam" id="NF033581">
    <property type="entry name" value="transpos_IS5_4"/>
    <property type="match status" value="1"/>
</dbReference>
<dbReference type="GO" id="GO:0006313">
    <property type="term" value="P:DNA transposition"/>
    <property type="evidence" value="ECO:0007669"/>
    <property type="project" value="InterPro"/>
</dbReference>
<dbReference type="EMBL" id="CM001475">
    <property type="protein sequence ID" value="EIC29143.1"/>
    <property type="molecule type" value="Genomic_DNA"/>
</dbReference>
<dbReference type="InterPro" id="IPR008490">
    <property type="entry name" value="Transposase_InsH_N"/>
</dbReference>
<organism evidence="8 9">
    <name type="scientific">Methylomicrobium album BG8</name>
    <dbReference type="NCBI Taxonomy" id="686340"/>
    <lineage>
        <taxon>Bacteria</taxon>
        <taxon>Pseudomonadati</taxon>
        <taxon>Pseudomonadota</taxon>
        <taxon>Gammaproteobacteria</taxon>
        <taxon>Methylococcales</taxon>
        <taxon>Methylococcaceae</taxon>
        <taxon>Methylomicrobium</taxon>
    </lineage>
</organism>
<dbReference type="eggNOG" id="COG3039">
    <property type="taxonomic scope" value="Bacteria"/>
</dbReference>
<proteinExistence type="inferred from homology"/>
<protein>
    <submittedName>
        <fullName evidence="8">Transposase, IS5 family</fullName>
    </submittedName>
</protein>